<keyword evidence="9" id="KW-0067">ATP-binding</keyword>
<keyword evidence="7" id="KW-0347">Helicase</keyword>
<keyword evidence="6" id="KW-0378">Hydrolase</keyword>
<dbReference type="GO" id="GO:0051607">
    <property type="term" value="P:defense response to virus"/>
    <property type="evidence" value="ECO:0007669"/>
    <property type="project" value="UniProtKB-KW"/>
</dbReference>
<evidence type="ECO:0000256" key="12">
    <source>
        <dbReference type="SAM" id="Coils"/>
    </source>
</evidence>
<reference evidence="16" key="1">
    <citation type="submission" date="2016-11" db="UniProtKB">
        <authorList>
            <consortium name="WormBaseParasite"/>
        </authorList>
    </citation>
    <scope>IDENTIFICATION</scope>
</reference>
<dbReference type="AlphaFoldDB" id="A0A1I8BSM3"/>
<evidence type="ECO:0000259" key="13">
    <source>
        <dbReference type="PROSITE" id="PS51194"/>
    </source>
</evidence>
<comment type="subcellular location">
    <subcellularLocation>
        <location evidence="1">Cytoplasm</location>
    </subcellularLocation>
</comment>
<dbReference type="Pfam" id="PF00271">
    <property type="entry name" value="Helicase_C"/>
    <property type="match status" value="1"/>
</dbReference>
<dbReference type="Proteomes" id="UP000095281">
    <property type="component" value="Unplaced"/>
</dbReference>
<keyword evidence="11" id="KW-0051">Antiviral defense</keyword>
<dbReference type="GO" id="GO:0046872">
    <property type="term" value="F:metal ion binding"/>
    <property type="evidence" value="ECO:0007669"/>
    <property type="project" value="UniProtKB-KW"/>
</dbReference>
<evidence type="ECO:0000256" key="1">
    <source>
        <dbReference type="ARBA" id="ARBA00004496"/>
    </source>
</evidence>
<name>A0A1I8BSM3_MELHA</name>
<dbReference type="Gene3D" id="2.170.150.30">
    <property type="entry name" value="RIG-I-like receptor, C-terminal regulatory domain"/>
    <property type="match status" value="1"/>
</dbReference>
<dbReference type="PANTHER" id="PTHR14074">
    <property type="entry name" value="HELICASE WITH DEATH DOMAIN-RELATED"/>
    <property type="match status" value="1"/>
</dbReference>
<dbReference type="InterPro" id="IPR051363">
    <property type="entry name" value="RLR_Helicase"/>
</dbReference>
<feature type="domain" description="Helicase C-terminal" evidence="13">
    <location>
        <begin position="227"/>
        <end position="408"/>
    </location>
</feature>
<dbReference type="PROSITE" id="PS51194">
    <property type="entry name" value="HELICASE_CTER"/>
    <property type="match status" value="1"/>
</dbReference>
<keyword evidence="5" id="KW-0547">Nucleotide-binding</keyword>
<sequence>MEMLEKSKLKEKPQIVGLTASMGVGDTSLDIKACCEHMLNLCSNLHSETISTVRHQLDNLKSHVMPPVDYVKRVRRPAEDPFLDYIERAMYKIENEMKPRLPKLAELCKLKKEEIEFPQHSNSSRYQTIVGTLKKCAQRVQESEMRFLLVRSIDHLSHYFHSILINDLLPSSYAFQYLQEKMSDYKQNTGGSSPIDLINQRLLSYYQDLHPKLFDCVKNEKLQNKEILKELHSILRRQFKSDPNSRCLIFVATRNSASKLADHLKRVPELPIFYKKENVGYMVSSNQSLSAGGQSTQEQQIMIRDFDSGKVKVLVVTSVAEEGVNIAACNLIIKYNNVGSERSMIQRRGRARQKNSLSILLALDTGVEQAEYLNMQKEAMMMRCLLDLQEKSETNLKNQINAKREERRKIEERKLKVLEAKRSRLNNRRYKLSCRSCNNLICKSTHVRSIAYSTFVVCDPTVWKRSKIDIREKPTKDHLFTKCAKWLCGQCGNQEWGVIVKYSNCYLPQLSATLFSLEREDQHDEFDEMRAGDNRGRTWNNIQDDYFNITPINMRNIIDMFSALTNSFSNLTKQMDQQECIANIKFIEKMKEKKTDRKNKIQIFLEE</sequence>
<dbReference type="InterPro" id="IPR041204">
    <property type="entry name" value="RIG-I-like_C"/>
</dbReference>
<keyword evidence="8" id="KW-0862">Zinc</keyword>
<dbReference type="GO" id="GO:0005524">
    <property type="term" value="F:ATP binding"/>
    <property type="evidence" value="ECO:0007669"/>
    <property type="project" value="UniProtKB-KW"/>
</dbReference>
<dbReference type="OMA" id="IRLVENT"/>
<feature type="coiled-coil region" evidence="12">
    <location>
        <begin position="386"/>
        <end position="428"/>
    </location>
</feature>
<dbReference type="InterPro" id="IPR001650">
    <property type="entry name" value="Helicase_C-like"/>
</dbReference>
<dbReference type="PANTHER" id="PTHR14074:SF16">
    <property type="entry name" value="ANTIVIRAL INNATE IMMUNE RESPONSE RECEPTOR RIG-I"/>
    <property type="match status" value="1"/>
</dbReference>
<evidence type="ECO:0000256" key="7">
    <source>
        <dbReference type="ARBA" id="ARBA00022806"/>
    </source>
</evidence>
<dbReference type="InterPro" id="IPR038557">
    <property type="entry name" value="RLR_C_sf"/>
</dbReference>
<keyword evidence="12" id="KW-0175">Coiled coil</keyword>
<evidence type="ECO:0000256" key="2">
    <source>
        <dbReference type="ARBA" id="ARBA00012552"/>
    </source>
</evidence>
<evidence type="ECO:0000313" key="16">
    <source>
        <dbReference type="WBParaSite" id="MhA1_Contig566.frz3.gene7"/>
    </source>
</evidence>
<dbReference type="Pfam" id="PF11648">
    <property type="entry name" value="RIG-I_C-RD"/>
    <property type="match status" value="1"/>
</dbReference>
<dbReference type="EC" id="3.6.4.13" evidence="2"/>
<evidence type="ECO:0000256" key="10">
    <source>
        <dbReference type="ARBA" id="ARBA00022884"/>
    </source>
</evidence>
<dbReference type="GO" id="GO:0003724">
    <property type="term" value="F:RNA helicase activity"/>
    <property type="evidence" value="ECO:0007669"/>
    <property type="project" value="UniProtKB-EC"/>
</dbReference>
<evidence type="ECO:0000256" key="8">
    <source>
        <dbReference type="ARBA" id="ARBA00022833"/>
    </source>
</evidence>
<dbReference type="Gene3D" id="1.20.1320.30">
    <property type="match status" value="1"/>
</dbReference>
<evidence type="ECO:0000256" key="11">
    <source>
        <dbReference type="ARBA" id="ARBA00023118"/>
    </source>
</evidence>
<keyword evidence="3" id="KW-0963">Cytoplasm</keyword>
<evidence type="ECO:0000256" key="6">
    <source>
        <dbReference type="ARBA" id="ARBA00022801"/>
    </source>
</evidence>
<keyword evidence="15" id="KW-1185">Reference proteome</keyword>
<organism evidence="15 16">
    <name type="scientific">Meloidogyne hapla</name>
    <name type="common">Root-knot nematode worm</name>
    <dbReference type="NCBI Taxonomy" id="6305"/>
    <lineage>
        <taxon>Eukaryota</taxon>
        <taxon>Metazoa</taxon>
        <taxon>Ecdysozoa</taxon>
        <taxon>Nematoda</taxon>
        <taxon>Chromadorea</taxon>
        <taxon>Rhabditida</taxon>
        <taxon>Tylenchina</taxon>
        <taxon>Tylenchomorpha</taxon>
        <taxon>Tylenchoidea</taxon>
        <taxon>Meloidogynidae</taxon>
        <taxon>Meloidogyninae</taxon>
        <taxon>Meloidogyne</taxon>
    </lineage>
</organism>
<evidence type="ECO:0000256" key="5">
    <source>
        <dbReference type="ARBA" id="ARBA00022741"/>
    </source>
</evidence>
<evidence type="ECO:0000256" key="9">
    <source>
        <dbReference type="ARBA" id="ARBA00022840"/>
    </source>
</evidence>
<dbReference type="SMART" id="SM00490">
    <property type="entry name" value="HELICc"/>
    <property type="match status" value="1"/>
</dbReference>
<dbReference type="Gene3D" id="3.40.50.300">
    <property type="entry name" value="P-loop containing nucleotide triphosphate hydrolases"/>
    <property type="match status" value="2"/>
</dbReference>
<evidence type="ECO:0000313" key="15">
    <source>
        <dbReference type="Proteomes" id="UP000095281"/>
    </source>
</evidence>
<evidence type="ECO:0000256" key="3">
    <source>
        <dbReference type="ARBA" id="ARBA00022490"/>
    </source>
</evidence>
<keyword evidence="10" id="KW-0694">RNA-binding</keyword>
<dbReference type="InterPro" id="IPR021673">
    <property type="entry name" value="RLR_CTR"/>
</dbReference>
<dbReference type="SUPFAM" id="SSF52540">
    <property type="entry name" value="P-loop containing nucleoside triphosphate hydrolases"/>
    <property type="match status" value="1"/>
</dbReference>
<dbReference type="GO" id="GO:0016787">
    <property type="term" value="F:hydrolase activity"/>
    <property type="evidence" value="ECO:0007669"/>
    <property type="project" value="UniProtKB-KW"/>
</dbReference>
<feature type="domain" description="RLR CTR" evidence="14">
    <location>
        <begin position="420"/>
        <end position="556"/>
    </location>
</feature>
<protein>
    <recommendedName>
        <fullName evidence="2">RNA helicase</fullName>
        <ecNumber evidence="2">3.6.4.13</ecNumber>
    </recommendedName>
</protein>
<dbReference type="PROSITE" id="PS51789">
    <property type="entry name" value="RLR_CTR"/>
    <property type="match status" value="1"/>
</dbReference>
<proteinExistence type="predicted"/>
<dbReference type="InterPro" id="IPR027417">
    <property type="entry name" value="P-loop_NTPase"/>
</dbReference>
<evidence type="ECO:0000256" key="4">
    <source>
        <dbReference type="ARBA" id="ARBA00022723"/>
    </source>
</evidence>
<dbReference type="GO" id="GO:0003723">
    <property type="term" value="F:RNA binding"/>
    <property type="evidence" value="ECO:0007669"/>
    <property type="project" value="UniProtKB-KW"/>
</dbReference>
<dbReference type="Pfam" id="PF18119">
    <property type="entry name" value="RIG-I_C"/>
    <property type="match status" value="1"/>
</dbReference>
<evidence type="ECO:0000259" key="14">
    <source>
        <dbReference type="PROSITE" id="PS51789"/>
    </source>
</evidence>
<keyword evidence="4" id="KW-0479">Metal-binding</keyword>
<dbReference type="GO" id="GO:0005737">
    <property type="term" value="C:cytoplasm"/>
    <property type="evidence" value="ECO:0007669"/>
    <property type="project" value="UniProtKB-SubCell"/>
</dbReference>
<accession>A0A1I8BSM3</accession>
<dbReference type="WBParaSite" id="MhA1_Contig566.frz3.gene7">
    <property type="protein sequence ID" value="MhA1_Contig566.frz3.gene7"/>
    <property type="gene ID" value="MhA1_Contig566.frz3.gene7"/>
</dbReference>